<name>A0AAW2NGM7_9LAMI</name>
<accession>A0AAW2NGM7</accession>
<gene>
    <name evidence="2" type="ORF">Scaly_1902900</name>
</gene>
<evidence type="ECO:0000313" key="2">
    <source>
        <dbReference type="EMBL" id="KAL0342403.1"/>
    </source>
</evidence>
<proteinExistence type="predicted"/>
<reference evidence="2" key="2">
    <citation type="journal article" date="2024" name="Plant">
        <title>Genomic evolution and insights into agronomic trait innovations of Sesamum species.</title>
        <authorList>
            <person name="Miao H."/>
            <person name="Wang L."/>
            <person name="Qu L."/>
            <person name="Liu H."/>
            <person name="Sun Y."/>
            <person name="Le M."/>
            <person name="Wang Q."/>
            <person name="Wei S."/>
            <person name="Zheng Y."/>
            <person name="Lin W."/>
            <person name="Duan Y."/>
            <person name="Cao H."/>
            <person name="Xiong S."/>
            <person name="Wang X."/>
            <person name="Wei L."/>
            <person name="Li C."/>
            <person name="Ma Q."/>
            <person name="Ju M."/>
            <person name="Zhao R."/>
            <person name="Li G."/>
            <person name="Mu C."/>
            <person name="Tian Q."/>
            <person name="Mei H."/>
            <person name="Zhang T."/>
            <person name="Gao T."/>
            <person name="Zhang H."/>
        </authorList>
    </citation>
    <scope>NUCLEOTIDE SEQUENCE</scope>
    <source>
        <strain evidence="2">KEN8</strain>
    </source>
</reference>
<dbReference type="PANTHER" id="PTHR11439:SF470">
    <property type="entry name" value="CYSTEINE-RICH RLK (RECEPTOR-LIKE PROTEIN KINASE) 8"/>
    <property type="match status" value="1"/>
</dbReference>
<dbReference type="PANTHER" id="PTHR11439">
    <property type="entry name" value="GAG-POL-RELATED RETROTRANSPOSON"/>
    <property type="match status" value="1"/>
</dbReference>
<evidence type="ECO:0000259" key="1">
    <source>
        <dbReference type="Pfam" id="PF07727"/>
    </source>
</evidence>
<dbReference type="SUPFAM" id="SSF56672">
    <property type="entry name" value="DNA/RNA polymerases"/>
    <property type="match status" value="1"/>
</dbReference>
<reference evidence="2" key="1">
    <citation type="submission" date="2020-06" db="EMBL/GenBank/DDBJ databases">
        <authorList>
            <person name="Li T."/>
            <person name="Hu X."/>
            <person name="Zhang T."/>
            <person name="Song X."/>
            <person name="Zhang H."/>
            <person name="Dai N."/>
            <person name="Sheng W."/>
            <person name="Hou X."/>
            <person name="Wei L."/>
        </authorList>
    </citation>
    <scope>NUCLEOTIDE SEQUENCE</scope>
    <source>
        <strain evidence="2">KEN8</strain>
        <tissue evidence="2">Leaf</tissue>
    </source>
</reference>
<dbReference type="Pfam" id="PF07727">
    <property type="entry name" value="RVT_2"/>
    <property type="match status" value="1"/>
</dbReference>
<dbReference type="AlphaFoldDB" id="A0AAW2NGM7"/>
<dbReference type="InterPro" id="IPR013103">
    <property type="entry name" value="RVT_2"/>
</dbReference>
<comment type="caution">
    <text evidence="2">The sequence shown here is derived from an EMBL/GenBank/DDBJ whole genome shotgun (WGS) entry which is preliminary data.</text>
</comment>
<feature type="domain" description="Reverse transcriptase Ty1/copia-type" evidence="1">
    <location>
        <begin position="43"/>
        <end position="113"/>
    </location>
</feature>
<organism evidence="2">
    <name type="scientific">Sesamum calycinum</name>
    <dbReference type="NCBI Taxonomy" id="2727403"/>
    <lineage>
        <taxon>Eukaryota</taxon>
        <taxon>Viridiplantae</taxon>
        <taxon>Streptophyta</taxon>
        <taxon>Embryophyta</taxon>
        <taxon>Tracheophyta</taxon>
        <taxon>Spermatophyta</taxon>
        <taxon>Magnoliopsida</taxon>
        <taxon>eudicotyledons</taxon>
        <taxon>Gunneridae</taxon>
        <taxon>Pentapetalae</taxon>
        <taxon>asterids</taxon>
        <taxon>lamiids</taxon>
        <taxon>Lamiales</taxon>
        <taxon>Pedaliaceae</taxon>
        <taxon>Sesamum</taxon>
    </lineage>
</organism>
<dbReference type="EMBL" id="JACGWM010000011">
    <property type="protein sequence ID" value="KAL0342403.1"/>
    <property type="molecule type" value="Genomic_DNA"/>
</dbReference>
<dbReference type="InterPro" id="IPR043502">
    <property type="entry name" value="DNA/RNA_pol_sf"/>
</dbReference>
<sequence length="203" mass="23441">MKQELDALEKMILERHKAHLVAKWYNQIEGVDYIDRFSLLVKSPHDHRMFIQYTSASLLVVLVYVDNVMHTYPSESHVAQVKHFLDSEFTIKDLGVAKYYLGLEITISTLTFNIPSHFIDPEPYRRLAGRFLYLSFTKSDISFGAQQLSQFVHKPEQIHMTAALHLDLHVTILTPIPVFCDNQAAIHIIANLVFHETHQALEN</sequence>
<protein>
    <submittedName>
        <fullName evidence="2">Retrovirus-related Pol polyprotein from transposon RE1</fullName>
    </submittedName>
</protein>